<evidence type="ECO:0000256" key="1">
    <source>
        <dbReference type="ARBA" id="ARBA00004141"/>
    </source>
</evidence>
<feature type="transmembrane region" description="Helical" evidence="7">
    <location>
        <begin position="324"/>
        <end position="350"/>
    </location>
</feature>
<evidence type="ECO:0000256" key="4">
    <source>
        <dbReference type="ARBA" id="ARBA00022989"/>
    </source>
</evidence>
<keyword evidence="6" id="KW-0233">DNA recombination</keyword>
<evidence type="ECO:0000256" key="3">
    <source>
        <dbReference type="ARBA" id="ARBA00022692"/>
    </source>
</evidence>
<dbReference type="PANTHER" id="PTHR33066">
    <property type="entry name" value="INTEGRASE_SAM-LIKE_N DOMAIN-CONTAINING PROTEIN"/>
    <property type="match status" value="1"/>
</dbReference>
<reference evidence="8" key="1">
    <citation type="submission" date="2023-07" db="EMBL/GenBank/DDBJ databases">
        <authorList>
            <person name="Stuckert A."/>
        </authorList>
    </citation>
    <scope>NUCLEOTIDE SEQUENCE</scope>
</reference>
<accession>A0ABN9KLV2</accession>
<sequence length="360" mass="40762">MNPRKQLIVPPWDLNVVLQGLTGPPFEPLSSCSLQNLAYKTVFLVAITSARRVGELQALSIREPYLLVRDDSIVLRLDPSFLPKVVSDFHRSQEIVLPTFCHNPANSEERRFNTLDVRRIVLQYLDQTRAFRIDHNLFVHPSGQNKGKKVAKSTIATWIKKAITEAYLAQNKIPPVGIKAHSTRSTSVSWAERAGTFHDGTNFPPDTYSWTSSGIQKGKETTSICRRGRFLETELTNEQKPACEISHHAYQMRKRRIKRMTYWPLFVLIFYVISPIPHFIATRVSDDSDAASSACRELAYFFTTGIVVSAFGLPIVLARMHVIFWGACGLVLAGNAVIFLTILGFFIVFGRGDDFSWEQW</sequence>
<dbReference type="SUPFAM" id="SSF56349">
    <property type="entry name" value="DNA breaking-rejoining enzymes"/>
    <property type="match status" value="1"/>
</dbReference>
<dbReference type="Pfam" id="PF04133">
    <property type="entry name" value="Vps55"/>
    <property type="match status" value="1"/>
</dbReference>
<evidence type="ECO:0000256" key="5">
    <source>
        <dbReference type="ARBA" id="ARBA00023136"/>
    </source>
</evidence>
<evidence type="ECO:0000256" key="7">
    <source>
        <dbReference type="SAM" id="Phobius"/>
    </source>
</evidence>
<evidence type="ECO:0000256" key="2">
    <source>
        <dbReference type="ARBA" id="ARBA00005645"/>
    </source>
</evidence>
<comment type="similarity">
    <text evidence="2">Belongs to the OB-RGRP/VPS55 family.</text>
</comment>
<keyword evidence="9" id="KW-1185">Reference proteome</keyword>
<dbReference type="EMBL" id="CAUEEQ010000001">
    <property type="protein sequence ID" value="CAJ0914774.1"/>
    <property type="molecule type" value="Genomic_DNA"/>
</dbReference>
<dbReference type="PANTHER" id="PTHR33066:SF2">
    <property type="entry name" value="FILAGGRIN-2-LIKE"/>
    <property type="match status" value="1"/>
</dbReference>
<protein>
    <submittedName>
        <fullName evidence="8">Uncharacterized protein</fullName>
    </submittedName>
</protein>
<comment type="subcellular location">
    <subcellularLocation>
        <location evidence="1">Membrane</location>
        <topology evidence="1">Multi-pass membrane protein</topology>
    </subcellularLocation>
</comment>
<keyword evidence="4 7" id="KW-1133">Transmembrane helix</keyword>
<feature type="transmembrane region" description="Helical" evidence="7">
    <location>
        <begin position="262"/>
        <end position="280"/>
    </location>
</feature>
<evidence type="ECO:0000313" key="8">
    <source>
        <dbReference type="EMBL" id="CAJ0914774.1"/>
    </source>
</evidence>
<feature type="transmembrane region" description="Helical" evidence="7">
    <location>
        <begin position="300"/>
        <end position="317"/>
    </location>
</feature>
<proteinExistence type="inferred from homology"/>
<evidence type="ECO:0000256" key="6">
    <source>
        <dbReference type="ARBA" id="ARBA00023172"/>
    </source>
</evidence>
<dbReference type="InterPro" id="IPR007262">
    <property type="entry name" value="Vps55/LEPROT"/>
</dbReference>
<comment type="caution">
    <text evidence="8">The sequence shown here is derived from an EMBL/GenBank/DDBJ whole genome shotgun (WGS) entry which is preliminary data.</text>
</comment>
<gene>
    <name evidence="8" type="ORF">RIMI_LOCUS3850</name>
</gene>
<keyword evidence="3 7" id="KW-0812">Transmembrane</keyword>
<dbReference type="InterPro" id="IPR011010">
    <property type="entry name" value="DNA_brk_join_enz"/>
</dbReference>
<dbReference type="InterPro" id="IPR013762">
    <property type="entry name" value="Integrase-like_cat_sf"/>
</dbReference>
<name>A0ABN9KLV2_9NEOB</name>
<keyword evidence="5 7" id="KW-0472">Membrane</keyword>
<evidence type="ECO:0000313" key="9">
    <source>
        <dbReference type="Proteomes" id="UP001176940"/>
    </source>
</evidence>
<dbReference type="Gene3D" id="1.10.443.10">
    <property type="entry name" value="Intergrase catalytic core"/>
    <property type="match status" value="1"/>
</dbReference>
<dbReference type="Proteomes" id="UP001176940">
    <property type="component" value="Unassembled WGS sequence"/>
</dbReference>
<organism evidence="8 9">
    <name type="scientific">Ranitomeya imitator</name>
    <name type="common">mimic poison frog</name>
    <dbReference type="NCBI Taxonomy" id="111125"/>
    <lineage>
        <taxon>Eukaryota</taxon>
        <taxon>Metazoa</taxon>
        <taxon>Chordata</taxon>
        <taxon>Craniata</taxon>
        <taxon>Vertebrata</taxon>
        <taxon>Euteleostomi</taxon>
        <taxon>Amphibia</taxon>
        <taxon>Batrachia</taxon>
        <taxon>Anura</taxon>
        <taxon>Neobatrachia</taxon>
        <taxon>Hyloidea</taxon>
        <taxon>Dendrobatidae</taxon>
        <taxon>Dendrobatinae</taxon>
        <taxon>Ranitomeya</taxon>
    </lineage>
</organism>